<dbReference type="AlphaFoldDB" id="A0A6P1M7W4"/>
<dbReference type="InterPro" id="IPR017850">
    <property type="entry name" value="Alkaline_phosphatase_core_sf"/>
</dbReference>
<dbReference type="InterPro" id="IPR011992">
    <property type="entry name" value="EF-hand-dom_pair"/>
</dbReference>
<accession>A0A6P1M7W4</accession>
<evidence type="ECO:0000259" key="5">
    <source>
        <dbReference type="Pfam" id="PF00884"/>
    </source>
</evidence>
<proteinExistence type="inferred from homology"/>
<dbReference type="SUPFAM" id="SSF47473">
    <property type="entry name" value="EF-hand"/>
    <property type="match status" value="1"/>
</dbReference>
<dbReference type="InterPro" id="IPR050738">
    <property type="entry name" value="Sulfatase"/>
</dbReference>
<keyword evidence="7" id="KW-1185">Reference proteome</keyword>
<name>A0A6P1M7W4_9BACT</name>
<keyword evidence="2" id="KW-0479">Metal-binding</keyword>
<evidence type="ECO:0000256" key="1">
    <source>
        <dbReference type="ARBA" id="ARBA00008779"/>
    </source>
</evidence>
<dbReference type="PROSITE" id="PS00018">
    <property type="entry name" value="EF_HAND_1"/>
    <property type="match status" value="1"/>
</dbReference>
<dbReference type="Gene3D" id="3.30.1120.10">
    <property type="match status" value="1"/>
</dbReference>
<evidence type="ECO:0000256" key="4">
    <source>
        <dbReference type="ARBA" id="ARBA00022837"/>
    </source>
</evidence>
<evidence type="ECO:0000256" key="3">
    <source>
        <dbReference type="ARBA" id="ARBA00022801"/>
    </source>
</evidence>
<dbReference type="GO" id="GO:0046872">
    <property type="term" value="F:metal ion binding"/>
    <property type="evidence" value="ECO:0007669"/>
    <property type="project" value="UniProtKB-KW"/>
</dbReference>
<keyword evidence="6" id="KW-0808">Transferase</keyword>
<sequence>MKINFATAVGAAAVSMAVADQKPNVIVIYTDDHGWADMSIQGQLDDVKTPNIDQLARDGVLCNDGYSTAPQCCPSRAGVMTGRYQQRFGMQQNGMGPLPLDEVTLADRMKAAGYRTGMIGKWHLEPFWIDSAWVKENLGVENATAKTHLPFEKILPYYPQNRGFDEFFKGELNRYWINYGLDGEDRSPEGEWQNVEGYRLEIQTDAALSFIERNQKNPFFLYLAYFAPHVPLEATQKYLDRFPGEMPERRRYALAMISAMDDGIGLIRERLEKLGLENDTLIFFIADNGAPLKMHMEDIPISFKGGAWDGSRNDPWVGEKGMVMEGGVHVPYIFAWPGTVPSGQICNDPVSTLDVAPTMLAAAGQPIPEELDGINLLPHLGTSNQSFPDRNLFWRFWEQGAVRRGDWKYMTLTDGREMLYNLSTQEHENKNLLSQYPEKADQLRKVWKKWSEELKPAGFRSCPLNDAEQQWFEFYLNESTPPAAKSAPVSAGPLPAMYAAMDTTRDDMLTKEEFVEGRTVREKPLLMKKFNLTEEEYQAQREGYRGNYRADFKTKDVNADGVLNADELR</sequence>
<keyword evidence="3 6" id="KW-0378">Hydrolase</keyword>
<dbReference type="KEGG" id="taer:GT409_14945"/>
<dbReference type="InterPro" id="IPR024607">
    <property type="entry name" value="Sulfatase_CS"/>
</dbReference>
<dbReference type="Gene3D" id="3.40.720.10">
    <property type="entry name" value="Alkaline Phosphatase, subunit A"/>
    <property type="match status" value="1"/>
</dbReference>
<dbReference type="InterPro" id="IPR000917">
    <property type="entry name" value="Sulfatase_N"/>
</dbReference>
<comment type="similarity">
    <text evidence="1">Belongs to the sulfatase family.</text>
</comment>
<dbReference type="RefSeq" id="WP_160629852.1">
    <property type="nucleotide sequence ID" value="NZ_CP047593.1"/>
</dbReference>
<evidence type="ECO:0000313" key="6">
    <source>
        <dbReference type="EMBL" id="QHI70680.1"/>
    </source>
</evidence>
<evidence type="ECO:0000256" key="2">
    <source>
        <dbReference type="ARBA" id="ARBA00022723"/>
    </source>
</evidence>
<dbReference type="EMBL" id="CP047593">
    <property type="protein sequence ID" value="QHI70680.1"/>
    <property type="molecule type" value="Genomic_DNA"/>
</dbReference>
<dbReference type="GO" id="GO:0004065">
    <property type="term" value="F:arylsulfatase activity"/>
    <property type="evidence" value="ECO:0007669"/>
    <property type="project" value="TreeGrafter"/>
</dbReference>
<dbReference type="Proteomes" id="UP000464954">
    <property type="component" value="Chromosome"/>
</dbReference>
<protein>
    <submittedName>
        <fullName evidence="6">Sulfatase-like hydrolase/transferase</fullName>
    </submittedName>
</protein>
<dbReference type="GO" id="GO:0016740">
    <property type="term" value="F:transferase activity"/>
    <property type="evidence" value="ECO:0007669"/>
    <property type="project" value="UniProtKB-KW"/>
</dbReference>
<dbReference type="PROSITE" id="PS00149">
    <property type="entry name" value="SULFATASE_2"/>
    <property type="match status" value="1"/>
</dbReference>
<dbReference type="Pfam" id="PF00884">
    <property type="entry name" value="Sulfatase"/>
    <property type="match status" value="1"/>
</dbReference>
<gene>
    <name evidence="6" type="ORF">GT409_14945</name>
</gene>
<dbReference type="SUPFAM" id="SSF53649">
    <property type="entry name" value="Alkaline phosphatase-like"/>
    <property type="match status" value="1"/>
</dbReference>
<evidence type="ECO:0000313" key="7">
    <source>
        <dbReference type="Proteomes" id="UP000464954"/>
    </source>
</evidence>
<feature type="domain" description="Sulfatase N-terminal" evidence="5">
    <location>
        <begin position="23"/>
        <end position="364"/>
    </location>
</feature>
<dbReference type="PANTHER" id="PTHR42693:SF53">
    <property type="entry name" value="ENDO-4-O-SULFATASE"/>
    <property type="match status" value="1"/>
</dbReference>
<keyword evidence="4" id="KW-0106">Calcium</keyword>
<dbReference type="PANTHER" id="PTHR42693">
    <property type="entry name" value="ARYLSULFATASE FAMILY MEMBER"/>
    <property type="match status" value="1"/>
</dbReference>
<reference evidence="6 7" key="1">
    <citation type="submission" date="2020-01" db="EMBL/GenBank/DDBJ databases">
        <title>Ponticoccus aerotolerans gen. nov., sp. nov., an anaerobic bacterium and proposal of Ponticoccusceae fam. nov., Ponticoccusles ord. nov. and Ponticoccuse classis nov. in the phylum Kiritimatiellaeota.</title>
        <authorList>
            <person name="Zhou L.Y."/>
            <person name="Du Z.J."/>
        </authorList>
    </citation>
    <scope>NUCLEOTIDE SEQUENCE [LARGE SCALE GENOMIC DNA]</scope>
    <source>
        <strain evidence="6 7">S-5007</strain>
    </source>
</reference>
<organism evidence="6 7">
    <name type="scientific">Tichowtungia aerotolerans</name>
    <dbReference type="NCBI Taxonomy" id="2697043"/>
    <lineage>
        <taxon>Bacteria</taxon>
        <taxon>Pseudomonadati</taxon>
        <taxon>Kiritimatiellota</taxon>
        <taxon>Tichowtungiia</taxon>
        <taxon>Tichowtungiales</taxon>
        <taxon>Tichowtungiaceae</taxon>
        <taxon>Tichowtungia</taxon>
    </lineage>
</organism>
<dbReference type="InterPro" id="IPR018247">
    <property type="entry name" value="EF_Hand_1_Ca_BS"/>
</dbReference>